<evidence type="ECO:0000313" key="2">
    <source>
        <dbReference type="EMBL" id="MDC0723563.1"/>
    </source>
</evidence>
<accession>A0ABT5ECE9</accession>
<dbReference type="InterPro" id="IPR007048">
    <property type="entry name" value="IraD/Gp25-like"/>
</dbReference>
<evidence type="ECO:0000259" key="1">
    <source>
        <dbReference type="Pfam" id="PF04965"/>
    </source>
</evidence>
<dbReference type="InterPro" id="IPR017737">
    <property type="entry name" value="TssE1-like"/>
</dbReference>
<gene>
    <name evidence="2" type="primary">tssE</name>
    <name evidence="2" type="ORF">POL25_42165</name>
</gene>
<dbReference type="Pfam" id="PF04965">
    <property type="entry name" value="GPW_gp25"/>
    <property type="match status" value="1"/>
</dbReference>
<evidence type="ECO:0000313" key="3">
    <source>
        <dbReference type="Proteomes" id="UP001221686"/>
    </source>
</evidence>
<proteinExistence type="predicted"/>
<dbReference type="SUPFAM" id="SSF160719">
    <property type="entry name" value="gpW/gp25-like"/>
    <property type="match status" value="1"/>
</dbReference>
<sequence length="127" mass="13942">MAGRFGSFIHRLAQGPAEATPAVIVRNLEHLLNTRKGCGSVIAEFGLGDYEAAPTTHEAVILLRNELEAAIERYEPRLGSPVVRLLGGYGYRGIRYEVRGQVRGEALVLWIDIDTTTRQVHVTVGES</sequence>
<dbReference type="RefSeq" id="WP_272092107.1">
    <property type="nucleotide sequence ID" value="NZ_JAQNDL010000005.1"/>
</dbReference>
<reference evidence="2 3" key="1">
    <citation type="submission" date="2022-11" db="EMBL/GenBank/DDBJ databases">
        <title>Minimal conservation of predation-associated metabolite biosynthetic gene clusters underscores biosynthetic potential of Myxococcota including descriptions for ten novel species: Archangium lansinium sp. nov., Myxococcus landrumus sp. nov., Nannocystis bai.</title>
        <authorList>
            <person name="Ahearne A."/>
            <person name="Stevens C."/>
            <person name="Dowd S."/>
        </authorList>
    </citation>
    <scope>NUCLEOTIDE SEQUENCE [LARGE SCALE GENOMIC DNA]</scope>
    <source>
        <strain evidence="2 3">BB15-2</strain>
    </source>
</reference>
<feature type="domain" description="IraD/Gp25-like" evidence="1">
    <location>
        <begin position="23"/>
        <end position="104"/>
    </location>
</feature>
<protein>
    <submittedName>
        <fullName evidence="2">Type VI secretion system baseplate subunit TssE</fullName>
    </submittedName>
</protein>
<comment type="caution">
    <text evidence="2">The sequence shown here is derived from an EMBL/GenBank/DDBJ whole genome shotgun (WGS) entry which is preliminary data.</text>
</comment>
<name>A0ABT5ECE9_9BACT</name>
<dbReference type="Proteomes" id="UP001221686">
    <property type="component" value="Unassembled WGS sequence"/>
</dbReference>
<dbReference type="Gene3D" id="3.10.450.40">
    <property type="match status" value="1"/>
</dbReference>
<organism evidence="2 3">
    <name type="scientific">Nannocystis bainbridge</name>
    <dbReference type="NCBI Taxonomy" id="2995303"/>
    <lineage>
        <taxon>Bacteria</taxon>
        <taxon>Pseudomonadati</taxon>
        <taxon>Myxococcota</taxon>
        <taxon>Polyangia</taxon>
        <taxon>Nannocystales</taxon>
        <taxon>Nannocystaceae</taxon>
        <taxon>Nannocystis</taxon>
    </lineage>
</organism>
<keyword evidence="3" id="KW-1185">Reference proteome</keyword>
<dbReference type="EMBL" id="JAQNDL010000005">
    <property type="protein sequence ID" value="MDC0723563.1"/>
    <property type="molecule type" value="Genomic_DNA"/>
</dbReference>
<dbReference type="NCBIfam" id="TIGR03357">
    <property type="entry name" value="VI_zyme"/>
    <property type="match status" value="1"/>
</dbReference>